<feature type="transmembrane region" description="Helical" evidence="1">
    <location>
        <begin position="6"/>
        <end position="27"/>
    </location>
</feature>
<dbReference type="AlphaFoldDB" id="A0A9P1PU18"/>
<protein>
    <recommendedName>
        <fullName evidence="4">General secretion pathway protein M</fullName>
    </recommendedName>
</protein>
<accession>A0A9P1PU18</accession>
<name>A0A9P1PU18_YEREN</name>
<proteinExistence type="predicted"/>
<evidence type="ECO:0008006" key="4">
    <source>
        <dbReference type="Google" id="ProtNLM"/>
    </source>
</evidence>
<organism evidence="2 3">
    <name type="scientific">Yersinia enterocolitica</name>
    <dbReference type="NCBI Taxonomy" id="630"/>
    <lineage>
        <taxon>Bacteria</taxon>
        <taxon>Pseudomonadati</taxon>
        <taxon>Pseudomonadota</taxon>
        <taxon>Gammaproteobacteria</taxon>
        <taxon>Enterobacterales</taxon>
        <taxon>Yersiniaceae</taxon>
        <taxon>Yersinia</taxon>
    </lineage>
</organism>
<evidence type="ECO:0000313" key="2">
    <source>
        <dbReference type="EMBL" id="CNF35264.1"/>
    </source>
</evidence>
<dbReference type="Proteomes" id="UP000041356">
    <property type="component" value="Unassembled WGS sequence"/>
</dbReference>
<evidence type="ECO:0000313" key="3">
    <source>
        <dbReference type="Proteomes" id="UP000041356"/>
    </source>
</evidence>
<keyword evidence="1" id="KW-0472">Membrane</keyword>
<reference evidence="2 3" key="1">
    <citation type="submission" date="2015-03" db="EMBL/GenBank/DDBJ databases">
        <authorList>
            <consortium name="Pathogen Informatics"/>
            <person name="Murphy D."/>
        </authorList>
    </citation>
    <scope>NUCLEOTIDE SEQUENCE [LARGE SCALE GENOMIC DNA]</scope>
    <source>
        <strain evidence="2 3">IP27818</strain>
    </source>
</reference>
<sequence>MILKNIVTISTLIIALVFFGFSVNTSLEVKVLLEKHSLLNGKLVSHSSLAERIKMEKVSKSKVNGHLDDHVSNVLNTLFNDNDINVKLINMAHDYIYLTIENSHIIKFIDVFFALKQNENIEISYLDIRFVEGGDYINCDIMLRKNHSKVSGNVI</sequence>
<keyword evidence="1" id="KW-0812">Transmembrane</keyword>
<comment type="caution">
    <text evidence="2">The sequence shown here is derived from an EMBL/GenBank/DDBJ whole genome shotgun (WGS) entry which is preliminary data.</text>
</comment>
<dbReference type="EMBL" id="CPZF01000002">
    <property type="protein sequence ID" value="CNF35264.1"/>
    <property type="molecule type" value="Genomic_DNA"/>
</dbReference>
<evidence type="ECO:0000256" key="1">
    <source>
        <dbReference type="SAM" id="Phobius"/>
    </source>
</evidence>
<keyword evidence="1" id="KW-1133">Transmembrane helix</keyword>
<gene>
    <name evidence="2" type="ORF">ERS137939_01316</name>
</gene>
<dbReference type="RefSeq" id="WP_229717720.1">
    <property type="nucleotide sequence ID" value="NZ_CP124253.1"/>
</dbReference>